<dbReference type="AlphaFoldDB" id="A0AAE1HWN9"/>
<dbReference type="InterPro" id="IPR019358">
    <property type="entry name" value="NEMP_fam"/>
</dbReference>
<evidence type="ECO:0000313" key="10">
    <source>
        <dbReference type="EMBL" id="KAK3928827.1"/>
    </source>
</evidence>
<comment type="similarity">
    <text evidence="2">Belongs to the NEMP family.</text>
</comment>
<evidence type="ECO:0000256" key="5">
    <source>
        <dbReference type="ARBA" id="ARBA00022989"/>
    </source>
</evidence>
<evidence type="ECO:0000256" key="4">
    <source>
        <dbReference type="ARBA" id="ARBA00022729"/>
    </source>
</evidence>
<keyword evidence="5 8" id="KW-1133">Transmembrane helix</keyword>
<comment type="subcellular location">
    <subcellularLocation>
        <location evidence="1">Nucleus inner membrane</location>
        <topology evidence="1">Multi-pass membrane protein</topology>
        <orientation evidence="1">Nucleoplasmic side</orientation>
    </subcellularLocation>
</comment>
<feature type="transmembrane region" description="Helical" evidence="8">
    <location>
        <begin position="170"/>
        <end position="192"/>
    </location>
</feature>
<gene>
    <name evidence="10" type="ORF">KUF71_017050</name>
</gene>
<dbReference type="EMBL" id="JAHWGI010001356">
    <property type="protein sequence ID" value="KAK3928827.1"/>
    <property type="molecule type" value="Genomic_DNA"/>
</dbReference>
<keyword evidence="6 8" id="KW-0472">Membrane</keyword>
<evidence type="ECO:0000256" key="7">
    <source>
        <dbReference type="ARBA" id="ARBA00023242"/>
    </source>
</evidence>
<feature type="transmembrane region" description="Helical" evidence="8">
    <location>
        <begin position="234"/>
        <end position="255"/>
    </location>
</feature>
<feature type="signal peptide" evidence="9">
    <location>
        <begin position="1"/>
        <end position="20"/>
    </location>
</feature>
<dbReference type="Proteomes" id="UP001219518">
    <property type="component" value="Unassembled WGS sequence"/>
</dbReference>
<keyword evidence="4 9" id="KW-0732">Signal</keyword>
<evidence type="ECO:0000256" key="6">
    <source>
        <dbReference type="ARBA" id="ARBA00023136"/>
    </source>
</evidence>
<dbReference type="PANTHER" id="PTHR13598">
    <property type="entry name" value="AT07567P-RELATED"/>
    <property type="match status" value="1"/>
</dbReference>
<name>A0AAE1HWN9_9NEOP</name>
<reference evidence="10" key="2">
    <citation type="journal article" date="2023" name="BMC Genomics">
        <title>Pest status, molecular evolution, and epigenetic factors derived from the genome assembly of Frankliniella fusca, a thysanopteran phytovirus vector.</title>
        <authorList>
            <person name="Catto M.A."/>
            <person name="Labadie P.E."/>
            <person name="Jacobson A.L."/>
            <person name="Kennedy G.G."/>
            <person name="Srinivasan R."/>
            <person name="Hunt B.G."/>
        </authorList>
    </citation>
    <scope>NUCLEOTIDE SEQUENCE</scope>
    <source>
        <strain evidence="10">PL_HMW_Pooled</strain>
    </source>
</reference>
<protein>
    <submittedName>
        <fullName evidence="10">Nuclear envelope integral membrane protein 1</fullName>
    </submittedName>
</protein>
<dbReference type="PANTHER" id="PTHR13598:SF1">
    <property type="entry name" value="AT07567P-RELATED"/>
    <property type="match status" value="1"/>
</dbReference>
<evidence type="ECO:0000256" key="2">
    <source>
        <dbReference type="ARBA" id="ARBA00005748"/>
    </source>
</evidence>
<organism evidence="10 11">
    <name type="scientific">Frankliniella fusca</name>
    <dbReference type="NCBI Taxonomy" id="407009"/>
    <lineage>
        <taxon>Eukaryota</taxon>
        <taxon>Metazoa</taxon>
        <taxon>Ecdysozoa</taxon>
        <taxon>Arthropoda</taxon>
        <taxon>Hexapoda</taxon>
        <taxon>Insecta</taxon>
        <taxon>Pterygota</taxon>
        <taxon>Neoptera</taxon>
        <taxon>Paraneoptera</taxon>
        <taxon>Thysanoptera</taxon>
        <taxon>Terebrantia</taxon>
        <taxon>Thripoidea</taxon>
        <taxon>Thripidae</taxon>
        <taxon>Frankliniella</taxon>
    </lineage>
</organism>
<feature type="transmembrane region" description="Helical" evidence="8">
    <location>
        <begin position="146"/>
        <end position="163"/>
    </location>
</feature>
<keyword evidence="3 8" id="KW-0812">Transmembrane</keyword>
<reference evidence="10" key="1">
    <citation type="submission" date="2021-07" db="EMBL/GenBank/DDBJ databases">
        <authorList>
            <person name="Catto M.A."/>
            <person name="Jacobson A."/>
            <person name="Kennedy G."/>
            <person name="Labadie P."/>
            <person name="Hunt B.G."/>
            <person name="Srinivasan R."/>
        </authorList>
    </citation>
    <scope>NUCLEOTIDE SEQUENCE</scope>
    <source>
        <strain evidence="10">PL_HMW_Pooled</strain>
        <tissue evidence="10">Head</tissue>
    </source>
</reference>
<dbReference type="Pfam" id="PF10225">
    <property type="entry name" value="NEMP"/>
    <property type="match status" value="1"/>
</dbReference>
<evidence type="ECO:0000256" key="8">
    <source>
        <dbReference type="SAM" id="Phobius"/>
    </source>
</evidence>
<feature type="transmembrane region" description="Helical" evidence="8">
    <location>
        <begin position="275"/>
        <end position="299"/>
    </location>
</feature>
<evidence type="ECO:0000256" key="1">
    <source>
        <dbReference type="ARBA" id="ARBA00004575"/>
    </source>
</evidence>
<keyword evidence="11" id="KW-1185">Reference proteome</keyword>
<sequence length="410" mass="47432">MIWARLWLGFALITLALCAARKETSRSSDSAKTLLPGEILRCCDSPESRELQTYCYNGRPKHILHLWQTVFLRIRSTDDNFEVYDGDSPEAVRMAYEQHRSSWGFHVLWGQQRANEIKLPAFNRSCIGISSYSDYSVHLHVIRVDYWRVLLLLSGLLLFISAPRLCENSLFYYICGISFGITASAFIVTYFISKLLPGKKFLVSPFLLGGSAVGIYLWRMIWENLRFILVEYRQFVLSYFGITGLISFVICYRYGPVTDKRSKNLIKWSLQILSLVMVFLSSQFQEATIAIVLLLFALYKFPRSLVSKARSQWLRRFPPKPKLLSEDQYYEQGVRETQKALDDLRGYCSSPDCNQWKTVLRLKDPVRFANFVEGKSHLDDSEVLDYEIATPRELEYTDESESDADSVMTE</sequence>
<evidence type="ECO:0000313" key="11">
    <source>
        <dbReference type="Proteomes" id="UP001219518"/>
    </source>
</evidence>
<feature type="transmembrane region" description="Helical" evidence="8">
    <location>
        <begin position="204"/>
        <end position="222"/>
    </location>
</feature>
<accession>A0AAE1HWN9</accession>
<keyword evidence="7" id="KW-0539">Nucleus</keyword>
<proteinExistence type="inferred from homology"/>
<evidence type="ECO:0000256" key="9">
    <source>
        <dbReference type="SAM" id="SignalP"/>
    </source>
</evidence>
<comment type="caution">
    <text evidence="10">The sequence shown here is derived from an EMBL/GenBank/DDBJ whole genome shotgun (WGS) entry which is preliminary data.</text>
</comment>
<feature type="chain" id="PRO_5042234430" evidence="9">
    <location>
        <begin position="21"/>
        <end position="410"/>
    </location>
</feature>
<evidence type="ECO:0000256" key="3">
    <source>
        <dbReference type="ARBA" id="ARBA00022692"/>
    </source>
</evidence>
<dbReference type="GO" id="GO:0005637">
    <property type="term" value="C:nuclear inner membrane"/>
    <property type="evidence" value="ECO:0007669"/>
    <property type="project" value="UniProtKB-SubCell"/>
</dbReference>